<proteinExistence type="predicted"/>
<feature type="region of interest" description="Disordered" evidence="1">
    <location>
        <begin position="1"/>
        <end position="30"/>
    </location>
</feature>
<reference evidence="3 4" key="2">
    <citation type="submission" date="2024-10" db="EMBL/GenBank/DDBJ databases">
        <authorList>
            <person name="Ryan C."/>
        </authorList>
    </citation>
    <scope>NUCLEOTIDE SEQUENCE [LARGE SCALE GENOMIC DNA]</scope>
</reference>
<evidence type="ECO:0000313" key="4">
    <source>
        <dbReference type="Proteomes" id="UP001497457"/>
    </source>
</evidence>
<feature type="compositionally biased region" description="Basic residues" evidence="1">
    <location>
        <begin position="1"/>
        <end position="10"/>
    </location>
</feature>
<dbReference type="Proteomes" id="UP001497457">
    <property type="component" value="Chromosome 16b"/>
</dbReference>
<dbReference type="PANTHER" id="PTHR34710">
    <property type="entry name" value="OS03G0834100 PROTEIN"/>
    <property type="match status" value="1"/>
</dbReference>
<evidence type="ECO:0000259" key="2">
    <source>
        <dbReference type="Pfam" id="PF12274"/>
    </source>
</evidence>
<gene>
    <name evidence="3" type="ORF">URODEC1_LOCUS34331</name>
</gene>
<dbReference type="Pfam" id="PF12274">
    <property type="entry name" value="DUF3615"/>
    <property type="match status" value="1"/>
</dbReference>
<accession>A0ABC8YIX2</accession>
<evidence type="ECO:0000256" key="1">
    <source>
        <dbReference type="SAM" id="MobiDB-lite"/>
    </source>
</evidence>
<feature type="compositionally biased region" description="Basic and acidic residues" evidence="1">
    <location>
        <begin position="11"/>
        <end position="21"/>
    </location>
</feature>
<dbReference type="AlphaFoldDB" id="A0ABC8YIX2"/>
<feature type="domain" description="DUF3615" evidence="2">
    <location>
        <begin position="96"/>
        <end position="196"/>
    </location>
</feature>
<dbReference type="PANTHER" id="PTHR34710:SF15">
    <property type="entry name" value="OS03G0834100 PROTEIN"/>
    <property type="match status" value="1"/>
</dbReference>
<organism evidence="3 4">
    <name type="scientific">Urochloa decumbens</name>
    <dbReference type="NCBI Taxonomy" id="240449"/>
    <lineage>
        <taxon>Eukaryota</taxon>
        <taxon>Viridiplantae</taxon>
        <taxon>Streptophyta</taxon>
        <taxon>Embryophyta</taxon>
        <taxon>Tracheophyta</taxon>
        <taxon>Spermatophyta</taxon>
        <taxon>Magnoliopsida</taxon>
        <taxon>Liliopsida</taxon>
        <taxon>Poales</taxon>
        <taxon>Poaceae</taxon>
        <taxon>PACMAD clade</taxon>
        <taxon>Panicoideae</taxon>
        <taxon>Panicodae</taxon>
        <taxon>Paniceae</taxon>
        <taxon>Melinidinae</taxon>
        <taxon>Urochloa</taxon>
    </lineage>
</organism>
<keyword evidence="4" id="KW-1185">Reference proteome</keyword>
<protein>
    <recommendedName>
        <fullName evidence="2">DUF3615 domain-containing protein</fullName>
    </recommendedName>
</protein>
<reference evidence="4" key="1">
    <citation type="submission" date="2024-06" db="EMBL/GenBank/DDBJ databases">
        <authorList>
            <person name="Ryan C."/>
        </authorList>
    </citation>
    <scope>NUCLEOTIDE SEQUENCE [LARGE SCALE GENOMIC DNA]</scope>
</reference>
<dbReference type="InterPro" id="IPR022059">
    <property type="entry name" value="DUF3615"/>
</dbReference>
<dbReference type="EMBL" id="OZ075126">
    <property type="protein sequence ID" value="CAL4943687.1"/>
    <property type="molecule type" value="Genomic_DNA"/>
</dbReference>
<sequence length="214" mass="23391">MMTDVRRKRRAEAGDRPDQPKTRRGTAAAAASAVVLEVPTSSAPCVHTGEKKVFDVVHTLRNREVRVLNTDKPAPKQYRKGEKPVLDISWHTPACAKAALKHYNRLNEDQYELVKAVDSIAFFYNSQWMHANFLAKSKGGTSCADLVPKSFFAELKVVPDGKKTMSCASCIRLDPDNPRTAPVRGCRICPSRIFHPAAGGCIGASTQGASRKAA</sequence>
<evidence type="ECO:0000313" key="3">
    <source>
        <dbReference type="EMBL" id="CAL4943687.1"/>
    </source>
</evidence>
<name>A0ABC8YIX2_9POAL</name>